<proteinExistence type="predicted"/>
<name>A0AAD8XT36_9STRA</name>
<dbReference type="Proteomes" id="UP001224775">
    <property type="component" value="Unassembled WGS sequence"/>
</dbReference>
<evidence type="ECO:0000313" key="2">
    <source>
        <dbReference type="EMBL" id="KAK1733084.1"/>
    </source>
</evidence>
<protein>
    <submittedName>
        <fullName evidence="2">Uncharacterized protein</fullName>
    </submittedName>
</protein>
<evidence type="ECO:0000256" key="1">
    <source>
        <dbReference type="SAM" id="MobiDB-lite"/>
    </source>
</evidence>
<gene>
    <name evidence="2" type="ORF">QTG54_016222</name>
</gene>
<feature type="region of interest" description="Disordered" evidence="1">
    <location>
        <begin position="189"/>
        <end position="212"/>
    </location>
</feature>
<reference evidence="2" key="1">
    <citation type="submission" date="2023-06" db="EMBL/GenBank/DDBJ databases">
        <title>Survivors Of The Sea: Transcriptome response of Skeletonema marinoi to long-term dormancy.</title>
        <authorList>
            <person name="Pinder M.I.M."/>
            <person name="Kourtchenko O."/>
            <person name="Robertson E.K."/>
            <person name="Larsson T."/>
            <person name="Maumus F."/>
            <person name="Osuna-Cruz C.M."/>
            <person name="Vancaester E."/>
            <person name="Stenow R."/>
            <person name="Vandepoele K."/>
            <person name="Ploug H."/>
            <person name="Bruchert V."/>
            <person name="Godhe A."/>
            <person name="Topel M."/>
        </authorList>
    </citation>
    <scope>NUCLEOTIDE SEQUENCE</scope>
    <source>
        <strain evidence="2">R05AC</strain>
    </source>
</reference>
<feature type="compositionally biased region" description="Polar residues" evidence="1">
    <location>
        <begin position="253"/>
        <end position="264"/>
    </location>
</feature>
<keyword evidence="3" id="KW-1185">Reference proteome</keyword>
<dbReference type="AlphaFoldDB" id="A0AAD8XT36"/>
<comment type="caution">
    <text evidence="2">The sequence shown here is derived from an EMBL/GenBank/DDBJ whole genome shotgun (WGS) entry which is preliminary data.</text>
</comment>
<dbReference type="EMBL" id="JATAAI010000054">
    <property type="protein sequence ID" value="KAK1733084.1"/>
    <property type="molecule type" value="Genomic_DNA"/>
</dbReference>
<accession>A0AAD8XT36</accession>
<feature type="region of interest" description="Disordered" evidence="1">
    <location>
        <begin position="253"/>
        <end position="282"/>
    </location>
</feature>
<organism evidence="2 3">
    <name type="scientific">Skeletonema marinoi</name>
    <dbReference type="NCBI Taxonomy" id="267567"/>
    <lineage>
        <taxon>Eukaryota</taxon>
        <taxon>Sar</taxon>
        <taxon>Stramenopiles</taxon>
        <taxon>Ochrophyta</taxon>
        <taxon>Bacillariophyta</taxon>
        <taxon>Coscinodiscophyceae</taxon>
        <taxon>Thalassiosirophycidae</taxon>
        <taxon>Thalassiosirales</taxon>
        <taxon>Skeletonemataceae</taxon>
        <taxon>Skeletonema</taxon>
        <taxon>Skeletonema marinoi-dohrnii complex</taxon>
    </lineage>
</organism>
<sequence>MKYSTAAVILVTASSSPQLSDARAYIFAHMNKCVKEHSTRIDSSLYAGYCVGCPIWKNDLLSEPLNECEVNRRPSSAAHDMPIRRVIRQSPEPFDELPMQMMELEQYTSPPTISLSDSTDITDELIRTVKDNMEDDSHDDEDHSFVRQLIACLLLFGVTATTYLSNNTEKRKTFNVRTPKEGLKIVIPTDIPPSLAPASPLSMDDSLPESEAEISKLREENQILQDKLAATEQSFNQSMTSSEKDALHNIINATHNIGSPNPSDSKGKEQSLDDFPGSSTTNAASTIQTLHNQIEDLKEELKLTKECLHNAIKHCSK</sequence>
<evidence type="ECO:0000313" key="3">
    <source>
        <dbReference type="Proteomes" id="UP001224775"/>
    </source>
</evidence>